<accession>A0ACB9TL60</accession>
<dbReference type="EMBL" id="CM043016">
    <property type="protein sequence ID" value="KAI4467648.1"/>
    <property type="molecule type" value="Genomic_DNA"/>
</dbReference>
<sequence>MLNQKRNQEETNPCLKEQELSYKCLSNNNYDKDKCQLEFENYKTCKGFWMSIQSERRRKGIRPYLPPVEEREKIKREYFAKLGK</sequence>
<evidence type="ECO:0000313" key="2">
    <source>
        <dbReference type="Proteomes" id="UP001056778"/>
    </source>
</evidence>
<reference evidence="1" key="1">
    <citation type="submission" date="2022-04" db="EMBL/GenBank/DDBJ databases">
        <title>Chromosome-scale genome assembly of Holotrichia oblita Faldermann.</title>
        <authorList>
            <person name="Rongchong L."/>
        </authorList>
    </citation>
    <scope>NUCLEOTIDE SEQUENCE</scope>
    <source>
        <strain evidence="1">81SQS9</strain>
    </source>
</reference>
<protein>
    <submittedName>
        <fullName evidence="1">Coiled-coil-helix-coiled-coil-helix domain-containing protein 7</fullName>
    </submittedName>
</protein>
<gene>
    <name evidence="1" type="ORF">MML48_2g00000916</name>
</gene>
<comment type="caution">
    <text evidence="1">The sequence shown here is derived from an EMBL/GenBank/DDBJ whole genome shotgun (WGS) entry which is preliminary data.</text>
</comment>
<evidence type="ECO:0000313" key="1">
    <source>
        <dbReference type="EMBL" id="KAI4467648.1"/>
    </source>
</evidence>
<name>A0ACB9TL60_HOLOL</name>
<keyword evidence="2" id="KW-1185">Reference proteome</keyword>
<organism evidence="1 2">
    <name type="scientific">Holotrichia oblita</name>
    <name type="common">Chafer beetle</name>
    <dbReference type="NCBI Taxonomy" id="644536"/>
    <lineage>
        <taxon>Eukaryota</taxon>
        <taxon>Metazoa</taxon>
        <taxon>Ecdysozoa</taxon>
        <taxon>Arthropoda</taxon>
        <taxon>Hexapoda</taxon>
        <taxon>Insecta</taxon>
        <taxon>Pterygota</taxon>
        <taxon>Neoptera</taxon>
        <taxon>Endopterygota</taxon>
        <taxon>Coleoptera</taxon>
        <taxon>Polyphaga</taxon>
        <taxon>Scarabaeiformia</taxon>
        <taxon>Scarabaeidae</taxon>
        <taxon>Melolonthinae</taxon>
        <taxon>Holotrichia</taxon>
    </lineage>
</organism>
<dbReference type="Proteomes" id="UP001056778">
    <property type="component" value="Chromosome 2"/>
</dbReference>
<proteinExistence type="predicted"/>